<evidence type="ECO:0000256" key="1">
    <source>
        <dbReference type="ARBA" id="ARBA00012524"/>
    </source>
</evidence>
<dbReference type="NCBIfam" id="TIGR03124">
    <property type="entry name" value="citrate_citX"/>
    <property type="match status" value="1"/>
</dbReference>
<dbReference type="GO" id="GO:0051191">
    <property type="term" value="P:prosthetic group biosynthetic process"/>
    <property type="evidence" value="ECO:0007669"/>
    <property type="project" value="InterPro"/>
</dbReference>
<accession>A0AAX0VCT9</accession>
<gene>
    <name evidence="5" type="primary">citX</name>
    <name evidence="5" type="ORF">CUR37_01960</name>
</gene>
<dbReference type="EMBL" id="MKGH01000007">
    <property type="protein sequence ID" value="PKX79549.1"/>
    <property type="molecule type" value="Genomic_DNA"/>
</dbReference>
<dbReference type="GO" id="GO:0016829">
    <property type="term" value="F:lyase activity"/>
    <property type="evidence" value="ECO:0007669"/>
    <property type="project" value="UniProtKB-KW"/>
</dbReference>
<keyword evidence="3" id="KW-0548">Nucleotidyltransferase</keyword>
<proteinExistence type="predicted"/>
<protein>
    <recommendedName>
        <fullName evidence="1">citrate lyase holo-[acyl-carrier protein] synthase</fullName>
        <ecNumber evidence="1">2.7.7.61</ecNumber>
    </recommendedName>
</protein>
<dbReference type="GO" id="GO:0050519">
    <property type="term" value="F:holo-citrate lyase synthase activity"/>
    <property type="evidence" value="ECO:0007669"/>
    <property type="project" value="UniProtKB-EC"/>
</dbReference>
<comment type="caution">
    <text evidence="5">The sequence shown here is derived from an EMBL/GenBank/DDBJ whole genome shotgun (WGS) entry which is preliminary data.</text>
</comment>
<dbReference type="Pfam" id="PF03802">
    <property type="entry name" value="CitX"/>
    <property type="match status" value="1"/>
</dbReference>
<evidence type="ECO:0000256" key="2">
    <source>
        <dbReference type="ARBA" id="ARBA00022679"/>
    </source>
</evidence>
<dbReference type="RefSeq" id="WP_082267779.1">
    <property type="nucleotide sequence ID" value="NZ_CP017273.1"/>
</dbReference>
<keyword evidence="2" id="KW-0808">Transferase</keyword>
<evidence type="ECO:0000256" key="4">
    <source>
        <dbReference type="ARBA" id="ARBA00048574"/>
    </source>
</evidence>
<dbReference type="AlphaFoldDB" id="A0AAX0VCT9"/>
<reference evidence="5 6" key="1">
    <citation type="submission" date="2016-09" db="EMBL/GenBank/DDBJ databases">
        <authorList>
            <person name="Inglin R.C."/>
        </authorList>
    </citation>
    <scope>NUCLEOTIDE SEQUENCE [LARGE SCALE GENOMIC DNA]</scope>
    <source>
        <strain evidence="5 6">RI-517</strain>
    </source>
</reference>
<keyword evidence="5" id="KW-0456">Lyase</keyword>
<organism evidence="5 6">
    <name type="scientific">Latilactobacillus sakei</name>
    <name type="common">Lactobacillus sakei</name>
    <dbReference type="NCBI Taxonomy" id="1599"/>
    <lineage>
        <taxon>Bacteria</taxon>
        <taxon>Bacillati</taxon>
        <taxon>Bacillota</taxon>
        <taxon>Bacilli</taxon>
        <taxon>Lactobacillales</taxon>
        <taxon>Lactobacillaceae</taxon>
        <taxon>Latilactobacillus</taxon>
    </lineage>
</organism>
<sequence>MWSKMSEFRQLTGPAIDLGQMLTAREQRVVNQTRLLKKYPEATLLCGTMRIPGPIKTGPKLKGLVQQFCETIQKQYKDKLVDQLIKLEAITGPEFYFVLNIAPKQIKQEMVCFEQGNPLGAIWDLDVLYWESEQLVQVSRVALGAPRRTCLVCGQDAKNCSRSRQHGLLEVQLKIEQIIEEGWDARW</sequence>
<dbReference type="NCBIfam" id="NF002383">
    <property type="entry name" value="PRK01392.1"/>
    <property type="match status" value="1"/>
</dbReference>
<comment type="catalytic activity">
    <reaction evidence="4">
        <text>apo-[citrate lyase ACP] + 2'-(5''-triphospho-alpha-D-ribosyl)-3'-dephospho-CoA = holo-[citrate lyase ACP] + diphosphate</text>
        <dbReference type="Rhea" id="RHEA:16333"/>
        <dbReference type="Rhea" id="RHEA-COMP:10157"/>
        <dbReference type="Rhea" id="RHEA-COMP:10158"/>
        <dbReference type="ChEBI" id="CHEBI:29999"/>
        <dbReference type="ChEBI" id="CHEBI:33019"/>
        <dbReference type="ChEBI" id="CHEBI:61378"/>
        <dbReference type="ChEBI" id="CHEBI:82683"/>
        <dbReference type="EC" id="2.7.7.61"/>
    </reaction>
</comment>
<dbReference type="EC" id="2.7.7.61" evidence="1"/>
<evidence type="ECO:0000313" key="6">
    <source>
        <dbReference type="Proteomes" id="UP000234349"/>
    </source>
</evidence>
<dbReference type="Proteomes" id="UP000234349">
    <property type="component" value="Unassembled WGS sequence"/>
</dbReference>
<name>A0AAX0VCT9_LATSK</name>
<evidence type="ECO:0000256" key="3">
    <source>
        <dbReference type="ARBA" id="ARBA00022695"/>
    </source>
</evidence>
<dbReference type="InterPro" id="IPR005551">
    <property type="entry name" value="CitX"/>
</dbReference>
<evidence type="ECO:0000313" key="5">
    <source>
        <dbReference type="EMBL" id="PKX79549.1"/>
    </source>
</evidence>